<proteinExistence type="predicted"/>
<dbReference type="Proteomes" id="UP000319375">
    <property type="component" value="Unassembled WGS sequence"/>
</dbReference>
<evidence type="ECO:0000313" key="2">
    <source>
        <dbReference type="Proteomes" id="UP000319375"/>
    </source>
</evidence>
<dbReference type="Pfam" id="PF23140">
    <property type="entry name" value="Gp80"/>
    <property type="match status" value="1"/>
</dbReference>
<keyword evidence="2" id="KW-1185">Reference proteome</keyword>
<evidence type="ECO:0000313" key="1">
    <source>
        <dbReference type="EMBL" id="TWS27274.1"/>
    </source>
</evidence>
<dbReference type="OrthoDB" id="4556155at2"/>
<accession>A0A5C5RWZ7</accession>
<name>A0A5C5RWZ7_9ACTN</name>
<gene>
    <name evidence="1" type="ORF">FK530_19195</name>
</gene>
<comment type="caution">
    <text evidence="1">The sequence shown here is derived from an EMBL/GenBank/DDBJ whole genome shotgun (WGS) entry which is preliminary data.</text>
</comment>
<organism evidence="1 2">
    <name type="scientific">Tsukamurella conjunctivitidis</name>
    <dbReference type="NCBI Taxonomy" id="2592068"/>
    <lineage>
        <taxon>Bacteria</taxon>
        <taxon>Bacillati</taxon>
        <taxon>Actinomycetota</taxon>
        <taxon>Actinomycetes</taxon>
        <taxon>Mycobacteriales</taxon>
        <taxon>Tsukamurellaceae</taxon>
        <taxon>Tsukamurella</taxon>
    </lineage>
</organism>
<reference evidence="1 2" key="1">
    <citation type="submission" date="2019-06" db="EMBL/GenBank/DDBJ databases">
        <title>Tsukamurella conjunctivitidis sp. nov., Tsukamurella assacharolytica sp. nov. and Tsukamurella sputae sp. nov. isolated from patients with conjunctivitis, bacteraemia (lymphoma) and respiratory infection (sputum) in Hong Kong.</title>
        <authorList>
            <person name="Teng J.L.L."/>
            <person name="Lee H.H."/>
            <person name="Fong J.Y.H."/>
            <person name="Fok K.M.N."/>
            <person name="Lau S.K.P."/>
            <person name="Woo P.C.Y."/>
        </authorList>
    </citation>
    <scope>NUCLEOTIDE SEQUENCE [LARGE SCALE GENOMIC DNA]</scope>
    <source>
        <strain evidence="1 2">HKU72</strain>
    </source>
</reference>
<dbReference type="RefSeq" id="WP_146488588.1">
    <property type="nucleotide sequence ID" value="NZ_VIGX01000015.1"/>
</dbReference>
<sequence length="125" mass="12446">MAIQIAATRQNLADAYKAKGAYFGLCTGNPGTTTTPANEVTGTGPEGAYTRVQATTTSGSSGTVTYGNVSINAPATGSTYTVTHACICTAASGATQFDWAPLASSQQVGPLGGVITLTGASFTQT</sequence>
<dbReference type="AlphaFoldDB" id="A0A5C5RWZ7"/>
<dbReference type="InterPro" id="IPR056908">
    <property type="entry name" value="Gp80-like"/>
</dbReference>
<protein>
    <submittedName>
        <fullName evidence="1">Uncharacterized protein</fullName>
    </submittedName>
</protein>
<dbReference type="EMBL" id="VIGX01000015">
    <property type="protein sequence ID" value="TWS27274.1"/>
    <property type="molecule type" value="Genomic_DNA"/>
</dbReference>